<feature type="domain" description="YetF C-terminal" evidence="8">
    <location>
        <begin position="82"/>
        <end position="213"/>
    </location>
</feature>
<dbReference type="AlphaFoldDB" id="A0A239BG79"/>
<name>A0A239BG79_9FIRM</name>
<evidence type="ECO:0000256" key="1">
    <source>
        <dbReference type="ARBA" id="ARBA00004651"/>
    </source>
</evidence>
<protein>
    <submittedName>
        <fullName evidence="9">Uncharacterized membrane protein YcaP, DUF421 family</fullName>
    </submittedName>
</protein>
<evidence type="ECO:0000256" key="3">
    <source>
        <dbReference type="ARBA" id="ARBA00022475"/>
    </source>
</evidence>
<evidence type="ECO:0000256" key="4">
    <source>
        <dbReference type="ARBA" id="ARBA00022692"/>
    </source>
</evidence>
<evidence type="ECO:0000256" key="7">
    <source>
        <dbReference type="SAM" id="Phobius"/>
    </source>
</evidence>
<sequence>MKEWIEILLRSFGLFFLTFLFIRVMGKKHLAKLTAFQFVNYTVIGIIAALISVKVVNSVRLGVVALVVWILLPVVFEFLAIKSKVIHDFIYGRETVLIKKGKVMEENLKLAKLTGEELIRELRSKNAFSLADVEFAVLETTGEINVTLKSNKQPVTPYDLESKVAPKAEPQTIILDGNILHDSLNNLGLNEGWLKTQLKGMGVDLTNVYIGQVDSSGDLYVDLFDDMIQMPQPSVKEMLYASLEKSQSDFTKYALETQDEKAKKMYAKHAEELENLMKKLQSYLLH</sequence>
<feature type="transmembrane region" description="Helical" evidence="7">
    <location>
        <begin position="62"/>
        <end position="81"/>
    </location>
</feature>
<evidence type="ECO:0000256" key="2">
    <source>
        <dbReference type="ARBA" id="ARBA00006448"/>
    </source>
</evidence>
<dbReference type="RefSeq" id="WP_089281679.1">
    <property type="nucleotide sequence ID" value="NZ_FZOJ01000003.1"/>
</dbReference>
<evidence type="ECO:0000259" key="8">
    <source>
        <dbReference type="Pfam" id="PF04239"/>
    </source>
</evidence>
<organism evidence="9 10">
    <name type="scientific">Anaerovirgula multivorans</name>
    <dbReference type="NCBI Taxonomy" id="312168"/>
    <lineage>
        <taxon>Bacteria</taxon>
        <taxon>Bacillati</taxon>
        <taxon>Bacillota</taxon>
        <taxon>Clostridia</taxon>
        <taxon>Peptostreptococcales</taxon>
        <taxon>Natronincolaceae</taxon>
        <taxon>Anaerovirgula</taxon>
    </lineage>
</organism>
<dbReference type="Pfam" id="PF07870">
    <property type="entry name" value="DUF1657"/>
    <property type="match status" value="1"/>
</dbReference>
<keyword evidence="5 7" id="KW-1133">Transmembrane helix</keyword>
<accession>A0A239BG79</accession>
<dbReference type="InterPro" id="IPR007353">
    <property type="entry name" value="DUF421"/>
</dbReference>
<dbReference type="PANTHER" id="PTHR34582:SF7">
    <property type="entry name" value="UPF0702 TRANSMEMBRANE PROTEIN YDFS"/>
    <property type="match status" value="1"/>
</dbReference>
<proteinExistence type="inferred from homology"/>
<dbReference type="InterPro" id="IPR023090">
    <property type="entry name" value="UPF0702_alpha/beta_dom_sf"/>
</dbReference>
<dbReference type="EMBL" id="FZOJ01000003">
    <property type="protein sequence ID" value="SNS06083.1"/>
    <property type="molecule type" value="Genomic_DNA"/>
</dbReference>
<dbReference type="OrthoDB" id="1682423at2"/>
<dbReference type="GO" id="GO:0005886">
    <property type="term" value="C:plasma membrane"/>
    <property type="evidence" value="ECO:0007669"/>
    <property type="project" value="UniProtKB-SubCell"/>
</dbReference>
<dbReference type="PANTHER" id="PTHR34582">
    <property type="entry name" value="UPF0702 TRANSMEMBRANE PROTEIN YCAP"/>
    <property type="match status" value="1"/>
</dbReference>
<dbReference type="Gene3D" id="3.30.240.20">
    <property type="entry name" value="bsu07140 like domains"/>
    <property type="match status" value="2"/>
</dbReference>
<evidence type="ECO:0000256" key="6">
    <source>
        <dbReference type="ARBA" id="ARBA00023136"/>
    </source>
</evidence>
<comment type="subcellular location">
    <subcellularLocation>
        <location evidence="1">Cell membrane</location>
        <topology evidence="1">Multi-pass membrane protein</topology>
    </subcellularLocation>
</comment>
<comment type="similarity">
    <text evidence="2">Belongs to the UPF0702 family.</text>
</comment>
<feature type="transmembrane region" description="Helical" evidence="7">
    <location>
        <begin position="7"/>
        <end position="26"/>
    </location>
</feature>
<dbReference type="Pfam" id="PF04239">
    <property type="entry name" value="DUF421"/>
    <property type="match status" value="1"/>
</dbReference>
<keyword evidence="4 7" id="KW-0812">Transmembrane</keyword>
<keyword evidence="3" id="KW-1003">Cell membrane</keyword>
<evidence type="ECO:0000313" key="10">
    <source>
        <dbReference type="Proteomes" id="UP000198304"/>
    </source>
</evidence>
<feature type="transmembrane region" description="Helical" evidence="7">
    <location>
        <begin position="38"/>
        <end position="56"/>
    </location>
</feature>
<reference evidence="9 10" key="1">
    <citation type="submission" date="2017-06" db="EMBL/GenBank/DDBJ databases">
        <authorList>
            <person name="Kim H.J."/>
            <person name="Triplett B.A."/>
        </authorList>
    </citation>
    <scope>NUCLEOTIDE SEQUENCE [LARGE SCALE GENOMIC DNA]</scope>
    <source>
        <strain evidence="9 10">SCA</strain>
    </source>
</reference>
<dbReference type="InterPro" id="IPR012452">
    <property type="entry name" value="DUF1657"/>
</dbReference>
<gene>
    <name evidence="9" type="ORF">SAMN05446037_1003201</name>
</gene>
<evidence type="ECO:0000313" key="9">
    <source>
        <dbReference type="EMBL" id="SNS06083.1"/>
    </source>
</evidence>
<keyword evidence="6 7" id="KW-0472">Membrane</keyword>
<keyword evidence="10" id="KW-1185">Reference proteome</keyword>
<dbReference type="Proteomes" id="UP000198304">
    <property type="component" value="Unassembled WGS sequence"/>
</dbReference>
<evidence type="ECO:0000256" key="5">
    <source>
        <dbReference type="ARBA" id="ARBA00022989"/>
    </source>
</evidence>